<evidence type="ECO:0000313" key="12">
    <source>
        <dbReference type="Proteomes" id="UP000234641"/>
    </source>
</evidence>
<feature type="transmembrane region" description="Helical" evidence="9">
    <location>
        <begin position="299"/>
        <end position="323"/>
    </location>
</feature>
<dbReference type="PROSITE" id="PS00218">
    <property type="entry name" value="AMINO_ACID_PERMEASE_1"/>
    <property type="match status" value="1"/>
</dbReference>
<keyword evidence="3" id="KW-0813">Transport</keyword>
<dbReference type="Gene3D" id="1.20.1740.10">
    <property type="entry name" value="Amino acid/polyamine transporter I"/>
    <property type="match status" value="1"/>
</dbReference>
<evidence type="ECO:0000313" key="11">
    <source>
        <dbReference type="EMBL" id="SMX81400.1"/>
    </source>
</evidence>
<comment type="similarity">
    <text evidence="2">Belongs to the amino acid-polyamine-organocation (APC) superfamily. Amino acid transporter (AAT) (TC 2.A.3.1) family.</text>
</comment>
<feature type="transmembrane region" description="Helical" evidence="9">
    <location>
        <begin position="216"/>
        <end position="240"/>
    </location>
</feature>
<evidence type="ECO:0000259" key="10">
    <source>
        <dbReference type="Pfam" id="PF00324"/>
    </source>
</evidence>
<dbReference type="EMBL" id="FXYY01000008">
    <property type="protein sequence ID" value="SMX81400.1"/>
    <property type="molecule type" value="Genomic_DNA"/>
</dbReference>
<name>A0A2H1J1T3_BRELN</name>
<dbReference type="RefSeq" id="WP_240812080.1">
    <property type="nucleotide sequence ID" value="NZ_FXYY01000008.1"/>
</dbReference>
<feature type="transmembrane region" description="Helical" evidence="9">
    <location>
        <begin position="348"/>
        <end position="371"/>
    </location>
</feature>
<dbReference type="Pfam" id="PF00324">
    <property type="entry name" value="AA_permease"/>
    <property type="match status" value="1"/>
</dbReference>
<proteinExistence type="inferred from homology"/>
<dbReference type="GO" id="GO:0006865">
    <property type="term" value="P:amino acid transport"/>
    <property type="evidence" value="ECO:0007669"/>
    <property type="project" value="UniProtKB-KW"/>
</dbReference>
<evidence type="ECO:0000256" key="5">
    <source>
        <dbReference type="ARBA" id="ARBA00022970"/>
    </source>
</evidence>
<dbReference type="AlphaFoldDB" id="A0A2H1J1T3"/>
<dbReference type="PIRSF" id="PIRSF006060">
    <property type="entry name" value="AA_transporter"/>
    <property type="match status" value="1"/>
</dbReference>
<evidence type="ECO:0000256" key="6">
    <source>
        <dbReference type="ARBA" id="ARBA00022989"/>
    </source>
</evidence>
<dbReference type="PANTHER" id="PTHR43495">
    <property type="entry name" value="GABA PERMEASE"/>
    <property type="match status" value="1"/>
</dbReference>
<reference evidence="11 12" key="1">
    <citation type="submission" date="2017-03" db="EMBL/GenBank/DDBJ databases">
        <authorList>
            <person name="Afonso C.L."/>
            <person name="Miller P.J."/>
            <person name="Scott M.A."/>
            <person name="Spackman E."/>
            <person name="Goraichik I."/>
            <person name="Dimitrov K.M."/>
            <person name="Suarez D.L."/>
            <person name="Swayne D.E."/>
        </authorList>
    </citation>
    <scope>NUCLEOTIDE SEQUENCE [LARGE SCALE GENOMIC DNA]</scope>
    <source>
        <strain evidence="11 12">ATCC 9172</strain>
    </source>
</reference>
<dbReference type="GO" id="GO:0055085">
    <property type="term" value="P:transmembrane transport"/>
    <property type="evidence" value="ECO:0007669"/>
    <property type="project" value="InterPro"/>
</dbReference>
<feature type="transmembrane region" description="Helical" evidence="9">
    <location>
        <begin position="420"/>
        <end position="438"/>
    </location>
</feature>
<gene>
    <name evidence="11" type="ORF">BLIN9172_01662</name>
</gene>
<dbReference type="GO" id="GO:0016020">
    <property type="term" value="C:membrane"/>
    <property type="evidence" value="ECO:0007669"/>
    <property type="project" value="UniProtKB-SubCell"/>
</dbReference>
<feature type="transmembrane region" description="Helical" evidence="9">
    <location>
        <begin position="106"/>
        <end position="128"/>
    </location>
</feature>
<keyword evidence="4 9" id="KW-0812">Transmembrane</keyword>
<feature type="transmembrane region" description="Helical" evidence="9">
    <location>
        <begin position="377"/>
        <end position="400"/>
    </location>
</feature>
<evidence type="ECO:0000256" key="8">
    <source>
        <dbReference type="SAM" id="MobiDB-lite"/>
    </source>
</evidence>
<feature type="region of interest" description="Disordered" evidence="8">
    <location>
        <begin position="1"/>
        <end position="21"/>
    </location>
</feature>
<evidence type="ECO:0000256" key="4">
    <source>
        <dbReference type="ARBA" id="ARBA00022692"/>
    </source>
</evidence>
<accession>A0A2H1J1T3</accession>
<evidence type="ECO:0000256" key="3">
    <source>
        <dbReference type="ARBA" id="ARBA00022448"/>
    </source>
</evidence>
<keyword evidence="6 9" id="KW-1133">Transmembrane helix</keyword>
<organism evidence="11 12">
    <name type="scientific">Brevibacterium linens ATCC 9172</name>
    <dbReference type="NCBI Taxonomy" id="1255617"/>
    <lineage>
        <taxon>Bacteria</taxon>
        <taxon>Bacillati</taxon>
        <taxon>Actinomycetota</taxon>
        <taxon>Actinomycetes</taxon>
        <taxon>Micrococcales</taxon>
        <taxon>Brevibacteriaceae</taxon>
        <taxon>Brevibacterium</taxon>
    </lineage>
</organism>
<dbReference type="PANTHER" id="PTHR43495:SF5">
    <property type="entry name" value="GAMMA-AMINOBUTYRIC ACID PERMEASE"/>
    <property type="match status" value="1"/>
</dbReference>
<sequence>MPESQSSQPAESASASVPSTSDIAATSNGLKVGMKPRHLVMMSLGSAIGAGLFVGSGAGVRAAGPAVLISYIVAGLIVIFVMRALGELVAADPNPGAFSHYAGKAMGPAAAFAVGALWWVQLCLVVAAEATAAAQIAASYIPAVPQWLIALAIMLVFTAINLTTSGSFGEFEFWFSLIKVTFVVLFVVLGAAYLFGWTPAEPPAQIFADGFMPTGISGIAAGLLVVAFAFGGIEIVAVAAAETANPERSVSQAIKTIVWRILFLYIGSVAIIVLVLPWTDDRLAESPFVAVLESAGLPFIASLLAAVIVIALLSSMNANIYGASRMSFSMSQRSMLPRGLGRTNRRGVPVHAVLATSAFGFVAVALNYFWAAEVLGVLLNIVGSTLIVTWVVTLVSQIVLRRRAEAAGRSLPLRMWGFPWLSYVTLAGIAVIIGLGLTVESVRFQIVGTLIFVVALYLVGLVVTKRHPDAKV</sequence>
<dbReference type="InterPro" id="IPR004841">
    <property type="entry name" value="AA-permease/SLC12A_dom"/>
</dbReference>
<feature type="transmembrane region" description="Helical" evidence="9">
    <location>
        <begin position="174"/>
        <end position="196"/>
    </location>
</feature>
<feature type="transmembrane region" description="Helical" evidence="9">
    <location>
        <begin position="66"/>
        <end position="85"/>
    </location>
</feature>
<feature type="transmembrane region" description="Helical" evidence="9">
    <location>
        <begin position="261"/>
        <end position="279"/>
    </location>
</feature>
<dbReference type="InterPro" id="IPR004840">
    <property type="entry name" value="Amino_acid_permease_CS"/>
</dbReference>
<dbReference type="FunFam" id="1.20.1740.10:FF:000001">
    <property type="entry name" value="Amino acid permease"/>
    <property type="match status" value="1"/>
</dbReference>
<comment type="subcellular location">
    <subcellularLocation>
        <location evidence="1">Membrane</location>
        <topology evidence="1">Multi-pass membrane protein</topology>
    </subcellularLocation>
</comment>
<dbReference type="Proteomes" id="UP000234641">
    <property type="component" value="Unassembled WGS sequence"/>
</dbReference>
<protein>
    <submittedName>
        <fullName evidence="11">Amino acid/polyamine/organocation transporter, APC superfamily</fullName>
    </submittedName>
</protein>
<feature type="domain" description="Amino acid permease/ SLC12A" evidence="10">
    <location>
        <begin position="38"/>
        <end position="465"/>
    </location>
</feature>
<evidence type="ECO:0000256" key="9">
    <source>
        <dbReference type="SAM" id="Phobius"/>
    </source>
</evidence>
<keyword evidence="7 9" id="KW-0472">Membrane</keyword>
<feature type="transmembrane region" description="Helical" evidence="9">
    <location>
        <begin position="39"/>
        <end position="60"/>
    </location>
</feature>
<feature type="transmembrane region" description="Helical" evidence="9">
    <location>
        <begin position="444"/>
        <end position="463"/>
    </location>
</feature>
<evidence type="ECO:0000256" key="7">
    <source>
        <dbReference type="ARBA" id="ARBA00023136"/>
    </source>
</evidence>
<evidence type="ECO:0000256" key="1">
    <source>
        <dbReference type="ARBA" id="ARBA00004141"/>
    </source>
</evidence>
<evidence type="ECO:0000256" key="2">
    <source>
        <dbReference type="ARBA" id="ARBA00008583"/>
    </source>
</evidence>
<keyword evidence="5" id="KW-0029">Amino-acid transport</keyword>